<dbReference type="InterPro" id="IPR007730">
    <property type="entry name" value="SPOR-like_dom"/>
</dbReference>
<reference evidence="3 4" key="1">
    <citation type="submission" date="2020-08" db="EMBL/GenBank/DDBJ databases">
        <title>Genomic Encyclopedia of Type Strains, Phase IV (KMG-IV): sequencing the most valuable type-strain genomes for metagenomic binning, comparative biology and taxonomic classification.</title>
        <authorList>
            <person name="Goeker M."/>
        </authorList>
    </citation>
    <scope>NUCLEOTIDE SEQUENCE [LARGE SCALE GENOMIC DNA]</scope>
    <source>
        <strain evidence="3 4">DSM 103679</strain>
    </source>
</reference>
<dbReference type="GO" id="GO:0042834">
    <property type="term" value="F:peptidoglycan binding"/>
    <property type="evidence" value="ECO:0007669"/>
    <property type="project" value="InterPro"/>
</dbReference>
<accession>A0A840SAS3</accession>
<dbReference type="AlphaFoldDB" id="A0A840SAS3"/>
<sequence length="556" mass="64907">MRNIKKIFCLCLLVFFSAGLFGEDSEFNYSKEWHVCVGSYKVKKNALNRIEQLKKYDIETFCSEASVKDEVYYRLITKEKFDSIQDARKYRDELSSLKTADELGLKGLWVCQRMIKKSSVKLEKNSVDENTFTEEKPYSVVINTYKEESVAQTDKERLKEKEIDSYIVKKYDDEELFSFDLNSGAYKTKEEAEQHKEIIEEAGVVTKEVVDFTQEKEAIKKYDEVVQNEDIVFDNGIYVAPEILSESVQNVLNNFPVNKFYQIEEAYIFDVKNCRKNELSYGSGSFVSELLKREDVIACSSVLYNDELFNKQIIVFMVEADETFDLFKEESVAVASQNFKIRDGILHCDIYETDIAGSDNKEYILHGNCPEKNLYLYMYSENFTQEEFLAFLDSNSEGEDLLIYPQMRRTLLVLPDENSEIEREFCYFELKKIGMDYAREKNYSNWSIPIVGHWNANAYIAQNSEQIKINFFDLDYDYNAKSIHQIFMDEKSAIFIDDDNHPQEINDVSGWYLNNLSGKELSFSIKSYIIAIDSNIYSGIQLKDLYNTGLDLKIWK</sequence>
<protein>
    <recommendedName>
        <fullName evidence="2">SPOR domain-containing protein</fullName>
    </recommendedName>
</protein>
<keyword evidence="1" id="KW-0732">Signal</keyword>
<gene>
    <name evidence="3" type="ORF">HNP77_001186</name>
</gene>
<name>A0A840SAS3_9SPIR</name>
<dbReference type="Proteomes" id="UP000578697">
    <property type="component" value="Unassembled WGS sequence"/>
</dbReference>
<evidence type="ECO:0000313" key="3">
    <source>
        <dbReference type="EMBL" id="MBB5218817.1"/>
    </source>
</evidence>
<feature type="chain" id="PRO_5032314611" description="SPOR domain-containing protein" evidence="1">
    <location>
        <begin position="23"/>
        <end position="556"/>
    </location>
</feature>
<feature type="domain" description="SPOR" evidence="2">
    <location>
        <begin position="30"/>
        <end position="95"/>
    </location>
</feature>
<dbReference type="Gene3D" id="3.30.70.1070">
    <property type="entry name" value="Sporulation related repeat"/>
    <property type="match status" value="2"/>
</dbReference>
<comment type="caution">
    <text evidence="3">The sequence shown here is derived from an EMBL/GenBank/DDBJ whole genome shotgun (WGS) entry which is preliminary data.</text>
</comment>
<dbReference type="RefSeq" id="WP_184652257.1">
    <property type="nucleotide sequence ID" value="NZ_JACHFR010000002.1"/>
</dbReference>
<dbReference type="Pfam" id="PF05036">
    <property type="entry name" value="SPOR"/>
    <property type="match status" value="1"/>
</dbReference>
<proteinExistence type="predicted"/>
<evidence type="ECO:0000256" key="1">
    <source>
        <dbReference type="SAM" id="SignalP"/>
    </source>
</evidence>
<organism evidence="3 4">
    <name type="scientific">Treponema rectale</name>
    <dbReference type="NCBI Taxonomy" id="744512"/>
    <lineage>
        <taxon>Bacteria</taxon>
        <taxon>Pseudomonadati</taxon>
        <taxon>Spirochaetota</taxon>
        <taxon>Spirochaetia</taxon>
        <taxon>Spirochaetales</taxon>
        <taxon>Treponemataceae</taxon>
        <taxon>Treponema</taxon>
    </lineage>
</organism>
<dbReference type="EMBL" id="JACHFR010000002">
    <property type="protein sequence ID" value="MBB5218817.1"/>
    <property type="molecule type" value="Genomic_DNA"/>
</dbReference>
<feature type="signal peptide" evidence="1">
    <location>
        <begin position="1"/>
        <end position="22"/>
    </location>
</feature>
<keyword evidence="4" id="KW-1185">Reference proteome</keyword>
<evidence type="ECO:0000259" key="2">
    <source>
        <dbReference type="Pfam" id="PF05036"/>
    </source>
</evidence>
<evidence type="ECO:0000313" key="4">
    <source>
        <dbReference type="Proteomes" id="UP000578697"/>
    </source>
</evidence>
<dbReference type="InterPro" id="IPR036680">
    <property type="entry name" value="SPOR-like_sf"/>
</dbReference>
<dbReference type="SUPFAM" id="SSF110997">
    <property type="entry name" value="Sporulation related repeat"/>
    <property type="match status" value="1"/>
</dbReference>